<dbReference type="InterPro" id="IPR019819">
    <property type="entry name" value="Carboxylesterase_B_CS"/>
</dbReference>
<evidence type="ECO:0000256" key="5">
    <source>
        <dbReference type="SAM" id="Phobius"/>
    </source>
</evidence>
<dbReference type="GO" id="GO:0052689">
    <property type="term" value="F:carboxylic ester hydrolase activity"/>
    <property type="evidence" value="ECO:0007669"/>
    <property type="project" value="TreeGrafter"/>
</dbReference>
<dbReference type="Gene3D" id="3.40.50.1820">
    <property type="entry name" value="alpha/beta hydrolase"/>
    <property type="match status" value="1"/>
</dbReference>
<proteinExistence type="inferred from homology"/>
<sequence length="636" mass="70283">MSSTAVTPKVPEVSSEESGRPSDHSAAPPEQPPVENNKPKRKRWILILSIVGVAIVVILALTLGLYFGLKKSSGEGGSHHESQNGTSTDSTGSTDSTDSTDSSDSTGSTDSTDSTKNGTSHAIDDSVVDLGYSKYRGRELSNGITVFLGMRFAKAPIDDLRWRAPVAPESTDDVQSAEDYGKVCPGVKQGLGGQYDEDCLFVNVWTPATVNPDKKLPVMVYFQSGGYILDSAPYTNGTQLIETSENNIIFVTFNYRVGLWGFLAGKDVKEDGDLNVGLLDQRMVLKWLQQHISKFGGDPDHVVIHGQSAGAGSVALQLVAYGGKDDSLFAGVISESTFMPGQPKYEDLEYQYEDILTKVDCLDAKDRMACLRGKSSEELQALNRQGPFVDRTYPAKFYWAPCTDGDMFPDYPTKLYERGEFVKVPLLFGACTNEGSNYGVNAGSSAQFIRFMLNEYPYLTDDDTETILDLYPREPSLPKHDIWFPSASRAYGEVTFICPVNNILNAVTENSPNATDIWSYRYNVQIKEFVEEGRGVPHVANAPAVFGPSMTASRSGASYYTYNAPMVPIVMNYWISFVRAFDPNEYRYEDTPRWENWGDDQQRLVFELGNLTMESVDSGELERCEAWLDMGNSTKQ</sequence>
<dbReference type="InterPro" id="IPR029058">
    <property type="entry name" value="AB_hydrolase_fold"/>
</dbReference>
<dbReference type="PANTHER" id="PTHR43918:SF4">
    <property type="entry name" value="CARBOXYLIC ESTER HYDROLASE"/>
    <property type="match status" value="1"/>
</dbReference>
<dbReference type="OrthoDB" id="408631at2759"/>
<comment type="similarity">
    <text evidence="1 3">Belongs to the type-B carboxylesterase/lipase family.</text>
</comment>
<feature type="region of interest" description="Disordered" evidence="4">
    <location>
        <begin position="1"/>
        <end position="37"/>
    </location>
</feature>
<evidence type="ECO:0000313" key="7">
    <source>
        <dbReference type="EMBL" id="RMJ14611.1"/>
    </source>
</evidence>
<dbReference type="AlphaFoldDB" id="A0A3M2SAM4"/>
<dbReference type="PROSITE" id="PS00122">
    <property type="entry name" value="CARBOXYLESTERASE_B_1"/>
    <property type="match status" value="1"/>
</dbReference>
<keyword evidence="5" id="KW-0472">Membrane</keyword>
<dbReference type="PANTHER" id="PTHR43918">
    <property type="entry name" value="ACETYLCHOLINESTERASE"/>
    <property type="match status" value="1"/>
</dbReference>
<gene>
    <name evidence="7" type="ORF">CDV36_005696</name>
</gene>
<dbReference type="SUPFAM" id="SSF53474">
    <property type="entry name" value="alpha/beta-Hydrolases"/>
    <property type="match status" value="1"/>
</dbReference>
<dbReference type="InterPro" id="IPR019826">
    <property type="entry name" value="Carboxylesterase_B_AS"/>
</dbReference>
<organism evidence="7 8">
    <name type="scientific">Fusarium kuroshium</name>
    <dbReference type="NCBI Taxonomy" id="2010991"/>
    <lineage>
        <taxon>Eukaryota</taxon>
        <taxon>Fungi</taxon>
        <taxon>Dikarya</taxon>
        <taxon>Ascomycota</taxon>
        <taxon>Pezizomycotina</taxon>
        <taxon>Sordariomycetes</taxon>
        <taxon>Hypocreomycetidae</taxon>
        <taxon>Hypocreales</taxon>
        <taxon>Nectriaceae</taxon>
        <taxon>Fusarium</taxon>
        <taxon>Fusarium solani species complex</taxon>
    </lineage>
</organism>
<evidence type="ECO:0000256" key="1">
    <source>
        <dbReference type="ARBA" id="ARBA00005964"/>
    </source>
</evidence>
<evidence type="ECO:0000313" key="8">
    <source>
        <dbReference type="Proteomes" id="UP000277212"/>
    </source>
</evidence>
<feature type="region of interest" description="Disordered" evidence="4">
    <location>
        <begin position="72"/>
        <end position="122"/>
    </location>
</feature>
<feature type="transmembrane region" description="Helical" evidence="5">
    <location>
        <begin position="44"/>
        <end position="69"/>
    </location>
</feature>
<evidence type="ECO:0000256" key="3">
    <source>
        <dbReference type="RuleBase" id="RU361235"/>
    </source>
</evidence>
<reference evidence="7 8" key="1">
    <citation type="submission" date="2017-06" db="EMBL/GenBank/DDBJ databases">
        <title>Comparative genomic analysis of Ambrosia Fusariam Clade fungi.</title>
        <authorList>
            <person name="Stajich J.E."/>
            <person name="Carrillo J."/>
            <person name="Kijimoto T."/>
            <person name="Eskalen A."/>
            <person name="O'Donnell K."/>
            <person name="Kasson M."/>
        </authorList>
    </citation>
    <scope>NUCLEOTIDE SEQUENCE [LARGE SCALE GENOMIC DNA]</scope>
    <source>
        <strain evidence="7">UCR3666</strain>
    </source>
</reference>
<evidence type="ECO:0000256" key="4">
    <source>
        <dbReference type="SAM" id="MobiDB-lite"/>
    </source>
</evidence>
<dbReference type="PROSITE" id="PS00941">
    <property type="entry name" value="CARBOXYLESTERASE_B_2"/>
    <property type="match status" value="1"/>
</dbReference>
<keyword evidence="8" id="KW-1185">Reference proteome</keyword>
<dbReference type="EC" id="3.1.1.-" evidence="3"/>
<name>A0A3M2SAM4_9HYPO</name>
<dbReference type="InterPro" id="IPR002018">
    <property type="entry name" value="CarbesteraseB"/>
</dbReference>
<dbReference type="Pfam" id="PF00135">
    <property type="entry name" value="COesterase"/>
    <property type="match status" value="1"/>
</dbReference>
<dbReference type="STRING" id="2010991.A0A3M2SAM4"/>
<keyword evidence="5" id="KW-0812">Transmembrane</keyword>
<evidence type="ECO:0000256" key="2">
    <source>
        <dbReference type="ARBA" id="ARBA00022801"/>
    </source>
</evidence>
<accession>A0A3M2SAM4</accession>
<dbReference type="Proteomes" id="UP000277212">
    <property type="component" value="Unassembled WGS sequence"/>
</dbReference>
<evidence type="ECO:0000259" key="6">
    <source>
        <dbReference type="Pfam" id="PF00135"/>
    </source>
</evidence>
<protein>
    <recommendedName>
        <fullName evidence="3">Carboxylic ester hydrolase</fullName>
        <ecNumber evidence="3">3.1.1.-</ecNumber>
    </recommendedName>
</protein>
<keyword evidence="5" id="KW-1133">Transmembrane helix</keyword>
<feature type="domain" description="Carboxylesterase type B" evidence="6">
    <location>
        <begin position="125"/>
        <end position="625"/>
    </location>
</feature>
<keyword evidence="2 3" id="KW-0378">Hydrolase</keyword>
<dbReference type="EMBL" id="NKUJ01000081">
    <property type="protein sequence ID" value="RMJ14611.1"/>
    <property type="molecule type" value="Genomic_DNA"/>
</dbReference>
<comment type="caution">
    <text evidence="7">The sequence shown here is derived from an EMBL/GenBank/DDBJ whole genome shotgun (WGS) entry which is preliminary data.</text>
</comment>
<dbReference type="InterPro" id="IPR050654">
    <property type="entry name" value="AChE-related_enzymes"/>
</dbReference>
<feature type="compositionally biased region" description="Low complexity" evidence="4">
    <location>
        <begin position="85"/>
        <end position="115"/>
    </location>
</feature>